<dbReference type="PROSITE" id="PS50850">
    <property type="entry name" value="MFS"/>
    <property type="match status" value="1"/>
</dbReference>
<evidence type="ECO:0000256" key="5">
    <source>
        <dbReference type="ARBA" id="ARBA00023136"/>
    </source>
</evidence>
<feature type="transmembrane region" description="Helical" evidence="6">
    <location>
        <begin position="72"/>
        <end position="91"/>
    </location>
</feature>
<proteinExistence type="predicted"/>
<feature type="transmembrane region" description="Helical" evidence="6">
    <location>
        <begin position="128"/>
        <end position="153"/>
    </location>
</feature>
<organism evidence="8 9">
    <name type="scientific">Pseudoalteromonas luteoviolacea S4060-1</name>
    <dbReference type="NCBI Taxonomy" id="1365257"/>
    <lineage>
        <taxon>Bacteria</taxon>
        <taxon>Pseudomonadati</taxon>
        <taxon>Pseudomonadota</taxon>
        <taxon>Gammaproteobacteria</taxon>
        <taxon>Alteromonadales</taxon>
        <taxon>Pseudoalteromonadaceae</taxon>
        <taxon>Pseudoalteromonas</taxon>
    </lineage>
</organism>
<comment type="caution">
    <text evidence="8">The sequence shown here is derived from an EMBL/GenBank/DDBJ whole genome shotgun (WGS) entry which is preliminary data.</text>
</comment>
<feature type="transmembrane region" description="Helical" evidence="6">
    <location>
        <begin position="97"/>
        <end position="116"/>
    </location>
</feature>
<name>A0A161Z1E6_9GAMM</name>
<dbReference type="Proteomes" id="UP000076661">
    <property type="component" value="Unassembled WGS sequence"/>
</dbReference>
<feature type="transmembrane region" description="Helical" evidence="6">
    <location>
        <begin position="173"/>
        <end position="195"/>
    </location>
</feature>
<evidence type="ECO:0000256" key="1">
    <source>
        <dbReference type="ARBA" id="ARBA00004429"/>
    </source>
</evidence>
<feature type="transmembrane region" description="Helical" evidence="6">
    <location>
        <begin position="290"/>
        <end position="306"/>
    </location>
</feature>
<dbReference type="InterPro" id="IPR020846">
    <property type="entry name" value="MFS_dom"/>
</dbReference>
<dbReference type="Gene3D" id="1.20.1250.20">
    <property type="entry name" value="MFS general substrate transporter like domains"/>
    <property type="match status" value="2"/>
</dbReference>
<sequence>MKKNLPAVGMVLATFFVISFFTNILGPIFPELIQSFDIGLALAGFFPFAFFAAYGVMSIPAGLLVQRTNEKIVILLAFTLSAFGALLFAIFPSFELAMIALFLIGSAMALLQVSINPLLRRCGGSQHFALLSVVAQLMFGAGATLSPVVYLSLSNLAENESTLLSNIVPETMSWLSMYWLFALMSFVMLIWVAATKLENTHSSKDQPRFTWRECAALFRNTTVVKFFFAIAAYVALEQGIANSIGVFLHQTHGLDTKLVGATVVSEFWMMLTVGCFFGLAFMKLYDVRKLLSWFCVGAVVSLSLAITGTAELAVIAFPITGFFLSILWSGLFSLALNSFDKGHGAIAGILCTGIIGGAFASPIIGLFAEAFGSLQMALFTLLIPTGYIFYVAIVAQPIVNNHTIRLFSKKPSEQEA</sequence>
<dbReference type="EMBL" id="AUXX01000003">
    <property type="protein sequence ID" value="KZN69792.1"/>
    <property type="molecule type" value="Genomic_DNA"/>
</dbReference>
<dbReference type="PATRIC" id="fig|1365257.3.peg.349"/>
<reference evidence="8 9" key="1">
    <citation type="submission" date="2013-07" db="EMBL/GenBank/DDBJ databases">
        <title>Comparative Genomic and Metabolomic Analysis of Twelve Strains of Pseudoalteromonas luteoviolacea.</title>
        <authorList>
            <person name="Vynne N.G."/>
            <person name="Mansson M."/>
            <person name="Gram L."/>
        </authorList>
    </citation>
    <scope>NUCLEOTIDE SEQUENCE [LARGE SCALE GENOMIC DNA]</scope>
    <source>
        <strain evidence="8 9">S4060-1</strain>
    </source>
</reference>
<keyword evidence="3 6" id="KW-0812">Transmembrane</keyword>
<dbReference type="PANTHER" id="PTHR43702:SF12">
    <property type="entry name" value="N-ACETYL GLUCOSAMINE TRANSPORTER NAGP"/>
    <property type="match status" value="1"/>
</dbReference>
<feature type="transmembrane region" description="Helical" evidence="6">
    <location>
        <begin position="7"/>
        <end position="29"/>
    </location>
</feature>
<feature type="transmembrane region" description="Helical" evidence="6">
    <location>
        <begin position="267"/>
        <end position="285"/>
    </location>
</feature>
<dbReference type="SUPFAM" id="SSF103473">
    <property type="entry name" value="MFS general substrate transporter"/>
    <property type="match status" value="1"/>
</dbReference>
<dbReference type="GO" id="GO:0022857">
    <property type="term" value="F:transmembrane transporter activity"/>
    <property type="evidence" value="ECO:0007669"/>
    <property type="project" value="InterPro"/>
</dbReference>
<dbReference type="InterPro" id="IPR011701">
    <property type="entry name" value="MFS"/>
</dbReference>
<feature type="transmembrane region" description="Helical" evidence="6">
    <location>
        <begin position="346"/>
        <end position="368"/>
    </location>
</feature>
<keyword evidence="5 6" id="KW-0472">Membrane</keyword>
<feature type="transmembrane region" description="Helical" evidence="6">
    <location>
        <begin position="41"/>
        <end position="65"/>
    </location>
</feature>
<evidence type="ECO:0000256" key="2">
    <source>
        <dbReference type="ARBA" id="ARBA00022475"/>
    </source>
</evidence>
<keyword evidence="2" id="KW-1003">Cell membrane</keyword>
<dbReference type="RefSeq" id="WP_063379730.1">
    <property type="nucleotide sequence ID" value="NZ_AUXX01000003.1"/>
</dbReference>
<dbReference type="AlphaFoldDB" id="A0A161Z1E6"/>
<dbReference type="InterPro" id="IPR036259">
    <property type="entry name" value="MFS_trans_sf"/>
</dbReference>
<evidence type="ECO:0000256" key="6">
    <source>
        <dbReference type="SAM" id="Phobius"/>
    </source>
</evidence>
<evidence type="ECO:0000313" key="8">
    <source>
        <dbReference type="EMBL" id="KZN69792.1"/>
    </source>
</evidence>
<evidence type="ECO:0000313" key="9">
    <source>
        <dbReference type="Proteomes" id="UP000076661"/>
    </source>
</evidence>
<accession>A0A161Z1E6</accession>
<evidence type="ECO:0000259" key="7">
    <source>
        <dbReference type="PROSITE" id="PS50850"/>
    </source>
</evidence>
<feature type="transmembrane region" description="Helical" evidence="6">
    <location>
        <begin position="312"/>
        <end position="334"/>
    </location>
</feature>
<dbReference type="PANTHER" id="PTHR43702">
    <property type="entry name" value="L-FUCOSE-PROTON SYMPORTER"/>
    <property type="match status" value="1"/>
</dbReference>
<feature type="domain" description="Major facilitator superfamily (MFS) profile" evidence="7">
    <location>
        <begin position="7"/>
        <end position="416"/>
    </location>
</feature>
<gene>
    <name evidence="8" type="ORF">N478_09855</name>
</gene>
<keyword evidence="4 6" id="KW-1133">Transmembrane helix</keyword>
<dbReference type="Pfam" id="PF07690">
    <property type="entry name" value="MFS_1"/>
    <property type="match status" value="1"/>
</dbReference>
<evidence type="ECO:0000256" key="4">
    <source>
        <dbReference type="ARBA" id="ARBA00022989"/>
    </source>
</evidence>
<dbReference type="InterPro" id="IPR050375">
    <property type="entry name" value="MFS_TsgA-like"/>
</dbReference>
<feature type="transmembrane region" description="Helical" evidence="6">
    <location>
        <begin position="374"/>
        <end position="399"/>
    </location>
</feature>
<protein>
    <recommendedName>
        <fullName evidence="7">Major facilitator superfamily (MFS) profile domain-containing protein</fullName>
    </recommendedName>
</protein>
<comment type="subcellular location">
    <subcellularLocation>
        <location evidence="1">Cell inner membrane</location>
        <topology evidence="1">Multi-pass membrane protein</topology>
    </subcellularLocation>
</comment>
<evidence type="ECO:0000256" key="3">
    <source>
        <dbReference type="ARBA" id="ARBA00022692"/>
    </source>
</evidence>
<dbReference type="GO" id="GO:0005886">
    <property type="term" value="C:plasma membrane"/>
    <property type="evidence" value="ECO:0007669"/>
    <property type="project" value="UniProtKB-SubCell"/>
</dbReference>